<feature type="compositionally biased region" description="Polar residues" evidence="6">
    <location>
        <begin position="57"/>
        <end position="69"/>
    </location>
</feature>
<keyword evidence="3" id="KW-0378">Hydrolase</keyword>
<gene>
    <name evidence="9" type="ORF">GQ26_0132380</name>
</gene>
<keyword evidence="2" id="KW-0547">Nucleotide-binding</keyword>
<dbReference type="SUPFAM" id="SSF52540">
    <property type="entry name" value="P-loop containing nucleoside triphosphate hydrolases"/>
    <property type="match status" value="2"/>
</dbReference>
<dbReference type="PANTHER" id="PTHR45629:SF7">
    <property type="entry name" value="DNA EXCISION REPAIR PROTEIN ERCC-6-RELATED"/>
    <property type="match status" value="1"/>
</dbReference>
<dbReference type="InterPro" id="IPR058052">
    <property type="entry name" value="DEXHc_ERCC6L2"/>
</dbReference>
<keyword evidence="4" id="KW-0067">ATP-binding</keyword>
<feature type="region of interest" description="Disordered" evidence="6">
    <location>
        <begin position="837"/>
        <end position="892"/>
    </location>
</feature>
<dbReference type="InterPro" id="IPR000330">
    <property type="entry name" value="SNF2_N"/>
</dbReference>
<dbReference type="SMART" id="SM00487">
    <property type="entry name" value="DEXDc"/>
    <property type="match status" value="1"/>
</dbReference>
<accession>A0A093V6J2</accession>
<dbReference type="InterPro" id="IPR050496">
    <property type="entry name" value="SNF2_RAD54_helicase_repair"/>
</dbReference>
<dbReference type="InterPro" id="IPR027417">
    <property type="entry name" value="P-loop_NTPase"/>
</dbReference>
<reference evidence="9" key="1">
    <citation type="journal article" date="2014" name="PLoS Genet.">
        <title>Signature Gene Expression Reveals Novel Clues to the Molecular Mechanisms of Dimorphic Transition in Penicillium marneffei.</title>
        <authorList>
            <person name="Yang E."/>
            <person name="Wang G."/>
            <person name="Cai J."/>
            <person name="Woo P.C."/>
            <person name="Lau S.K."/>
            <person name="Yuen K.-Y."/>
            <person name="Chow W.-N."/>
            <person name="Lin X."/>
        </authorList>
    </citation>
    <scope>NUCLEOTIDE SEQUENCE [LARGE SCALE GENOMIC DNA]</scope>
    <source>
        <strain evidence="9">PM1</strain>
    </source>
</reference>
<comment type="caution">
    <text evidence="9">The sequence shown here is derived from an EMBL/GenBank/DDBJ whole genome shotgun (WGS) entry which is preliminary data.</text>
</comment>
<dbReference type="EMBL" id="JPOX01000013">
    <property type="protein sequence ID" value="KFX48187.1"/>
    <property type="molecule type" value="Genomic_DNA"/>
</dbReference>
<evidence type="ECO:0000259" key="7">
    <source>
        <dbReference type="PROSITE" id="PS51192"/>
    </source>
</evidence>
<dbReference type="SMART" id="SM00490">
    <property type="entry name" value="HELICc"/>
    <property type="match status" value="1"/>
</dbReference>
<evidence type="ECO:0000259" key="8">
    <source>
        <dbReference type="PROSITE" id="PS51194"/>
    </source>
</evidence>
<comment type="subcellular location">
    <subcellularLocation>
        <location evidence="1">Nucleus</location>
    </subcellularLocation>
</comment>
<evidence type="ECO:0000256" key="3">
    <source>
        <dbReference type="ARBA" id="ARBA00022801"/>
    </source>
</evidence>
<feature type="region of interest" description="Disordered" evidence="6">
    <location>
        <begin position="920"/>
        <end position="954"/>
    </location>
</feature>
<feature type="compositionally biased region" description="Basic and acidic residues" evidence="6">
    <location>
        <begin position="920"/>
        <end position="929"/>
    </location>
</feature>
<dbReference type="Pfam" id="PF00271">
    <property type="entry name" value="Helicase_C"/>
    <property type="match status" value="1"/>
</dbReference>
<dbReference type="CDD" id="cd18793">
    <property type="entry name" value="SF2_C_SNF"/>
    <property type="match status" value="1"/>
</dbReference>
<feature type="compositionally biased region" description="Low complexity" evidence="6">
    <location>
        <begin position="874"/>
        <end position="885"/>
    </location>
</feature>
<protein>
    <submittedName>
        <fullName evidence="9">Putative DNA repair and recombination protein RAD26-like</fullName>
    </submittedName>
</protein>
<dbReference type="InterPro" id="IPR057931">
    <property type="entry name" value="RHH_ERCC6L2"/>
</dbReference>
<evidence type="ECO:0000256" key="6">
    <source>
        <dbReference type="SAM" id="MobiDB-lite"/>
    </source>
</evidence>
<feature type="compositionally biased region" description="Polar residues" evidence="6">
    <location>
        <begin position="940"/>
        <end position="954"/>
    </location>
</feature>
<dbReference type="Pfam" id="PF14773">
    <property type="entry name" value="VIGSSK"/>
    <property type="match status" value="1"/>
</dbReference>
<feature type="compositionally biased region" description="Basic residues" evidence="6">
    <location>
        <begin position="87"/>
        <end position="108"/>
    </location>
</feature>
<sequence>MASDIELISTATDSSDDDDLEIISVRPKTSADSHKRPRRDEQESAISTPKKKRVLEQNESPDASSSSDDNILDDEFNDGEAAYQQFKSRKSIQRKRASLSARRARKGKGKEQESDSKTKRRRSAPARDSLVGRLPAESASAASRKSKWPTRDYTEDLVSSEDDLMEHTLPDFLQQRRSQFDARMNRLKEAGLRLPPNFDNVEFSDDENLEFLKEKPSFRDVVPPKPYQDVPLPFSLGLIPAPIAQWLRDYQVEGAAFLHKLFVYQKGGILGDDMGLGKTVQVIAFLTAAYGKTGDERDMKRMRKLRRSGDNVWYPCTLIVCPGTLIENWKSELQRWGWWAVGVFHGDRKEEALQAAKAGRLEILITTYVTYRMNKDAINMVEWDCVVADECHQIKERKSETTIAMNEINALCRIGLTGTAIQNKYEELWTLLNWTNPGKLGPVTAWKRAVADPLKIGQSHDATLYQLSKARKTAKKLVQNLLPEFFLRRMKTLIADQLPKKSDRVVFCPLTDTQADAYENFLNSDALVYIKNASEMCDCGSRKKSGWCCYKFLPSGQKWQNYVFPAIQNLQKLSNHLAILIPQGQDPREKQDKDLEMLQLAVPDQWRELYQTRDSIINYANPEFCGKWKVLRKLLKWWHANGDKVLVFSHSVRLLKMLQMLFNHTSYNVSYLDGAMSYEDRAKVVDEFNSDPQQFVFLISTRAGGVGLNIVSANKVVVVDPNWNPSHDLQAQDRAYRIGQHRDVEVFRLISAGTIEEIVYARQIYKQQQANIGYNASTERRYFKGVQEKKDQKGEIFGLSNLFEYQNNNIVLRDIVNKTNIAENKAGVQVVGVELEQDEDADVPDNVTVRSGSTGDDDDDGTISQIAALIRGDTPSSTTATTTSSLQESKKHDPIHAILAGAGVEYSHLNNEVIGSSKVEERLSRRAEQANDPLQGDMQVFNSSSQPNNTLTSNKLSNYENLKIRTRDGSKTIKFKFRPPEDVRKRQFCSMAQKFGFPNATEFALVVEGMTQAQRRACLERWYRDRREMLLKEGEQDVEIQEVEVEVKSEENVKTEGGG</sequence>
<dbReference type="FunFam" id="3.40.50.10810:FF:000019">
    <property type="entry name" value="DNA excision repair protein ERCC-6-like 2 isoform X1"/>
    <property type="match status" value="1"/>
</dbReference>
<dbReference type="Gene3D" id="3.40.50.10810">
    <property type="entry name" value="Tandem AAA-ATPase domain"/>
    <property type="match status" value="1"/>
</dbReference>
<dbReference type="PANTHER" id="PTHR45629">
    <property type="entry name" value="SNF2/RAD54 FAMILY MEMBER"/>
    <property type="match status" value="1"/>
</dbReference>
<evidence type="ECO:0000256" key="1">
    <source>
        <dbReference type="ARBA" id="ARBA00004123"/>
    </source>
</evidence>
<dbReference type="GO" id="GO:0016787">
    <property type="term" value="F:hydrolase activity"/>
    <property type="evidence" value="ECO:0007669"/>
    <property type="project" value="UniProtKB-KW"/>
</dbReference>
<proteinExistence type="predicted"/>
<keyword evidence="5" id="KW-0539">Nucleus</keyword>
<evidence type="ECO:0000256" key="2">
    <source>
        <dbReference type="ARBA" id="ARBA00022741"/>
    </source>
</evidence>
<feature type="domain" description="Helicase C-terminal" evidence="8">
    <location>
        <begin position="630"/>
        <end position="784"/>
    </location>
</feature>
<dbReference type="Pfam" id="PF25806">
    <property type="entry name" value="RHH_ERCC6L2"/>
    <property type="match status" value="1"/>
</dbReference>
<dbReference type="Gene3D" id="3.40.50.300">
    <property type="entry name" value="P-loop containing nucleotide triphosphate hydrolases"/>
    <property type="match status" value="1"/>
</dbReference>
<dbReference type="Pfam" id="PF00176">
    <property type="entry name" value="SNF2-rel_dom"/>
    <property type="match status" value="1"/>
</dbReference>
<evidence type="ECO:0000313" key="9">
    <source>
        <dbReference type="EMBL" id="KFX48187.1"/>
    </source>
</evidence>
<dbReference type="InterPro" id="IPR049730">
    <property type="entry name" value="SNF2/RAD54-like_C"/>
</dbReference>
<evidence type="ECO:0000256" key="4">
    <source>
        <dbReference type="ARBA" id="ARBA00022840"/>
    </source>
</evidence>
<dbReference type="InterPro" id="IPR014001">
    <property type="entry name" value="Helicase_ATP-bd"/>
</dbReference>
<dbReference type="PROSITE" id="PS51194">
    <property type="entry name" value="HELICASE_CTER"/>
    <property type="match status" value="1"/>
</dbReference>
<feature type="region of interest" description="Disordered" evidence="6">
    <location>
        <begin position="1"/>
        <end position="152"/>
    </location>
</feature>
<dbReference type="CDD" id="cd18005">
    <property type="entry name" value="DEXHc_ERCC6L2"/>
    <property type="match status" value="1"/>
</dbReference>
<dbReference type="eggNOG" id="KOG0387">
    <property type="taxonomic scope" value="Eukaryota"/>
</dbReference>
<dbReference type="InterPro" id="IPR001650">
    <property type="entry name" value="Helicase_C-like"/>
</dbReference>
<dbReference type="InterPro" id="IPR038718">
    <property type="entry name" value="SNF2-like_sf"/>
</dbReference>
<dbReference type="AlphaFoldDB" id="A0A093V6J2"/>
<dbReference type="GO" id="GO:0005524">
    <property type="term" value="F:ATP binding"/>
    <property type="evidence" value="ECO:0007669"/>
    <property type="project" value="InterPro"/>
</dbReference>
<dbReference type="HOGENOM" id="CLU_000315_4_0_1"/>
<evidence type="ECO:0000256" key="5">
    <source>
        <dbReference type="ARBA" id="ARBA00023242"/>
    </source>
</evidence>
<feature type="domain" description="Helicase ATP-binding" evidence="7">
    <location>
        <begin position="259"/>
        <end position="438"/>
    </location>
</feature>
<organism evidence="9">
    <name type="scientific">Talaromyces marneffei PM1</name>
    <dbReference type="NCBI Taxonomy" id="1077442"/>
    <lineage>
        <taxon>Eukaryota</taxon>
        <taxon>Fungi</taxon>
        <taxon>Dikarya</taxon>
        <taxon>Ascomycota</taxon>
        <taxon>Pezizomycotina</taxon>
        <taxon>Eurotiomycetes</taxon>
        <taxon>Eurotiomycetidae</taxon>
        <taxon>Eurotiales</taxon>
        <taxon>Trichocomaceae</taxon>
        <taxon>Talaromyces</taxon>
        <taxon>Talaromyces sect. Talaromyces</taxon>
    </lineage>
</organism>
<dbReference type="PROSITE" id="PS51192">
    <property type="entry name" value="HELICASE_ATP_BIND_1"/>
    <property type="match status" value="1"/>
</dbReference>
<dbReference type="InterPro" id="IPR029256">
    <property type="entry name" value="Heliccase-ass-bd"/>
</dbReference>
<feature type="compositionally biased region" description="Basic and acidic residues" evidence="6">
    <location>
        <begin position="29"/>
        <end position="42"/>
    </location>
</feature>
<name>A0A093V6J2_TALMA</name>
<dbReference type="GO" id="GO:0005634">
    <property type="term" value="C:nucleus"/>
    <property type="evidence" value="ECO:0007669"/>
    <property type="project" value="UniProtKB-SubCell"/>
</dbReference>